<evidence type="ECO:0000256" key="10">
    <source>
        <dbReference type="ARBA" id="ARBA00023180"/>
    </source>
</evidence>
<evidence type="ECO:0000256" key="1">
    <source>
        <dbReference type="ARBA" id="ARBA00003629"/>
    </source>
</evidence>
<dbReference type="PROSITE" id="PS00725">
    <property type="entry name" value="GERMIN"/>
    <property type="match status" value="1"/>
</dbReference>
<dbReference type="SMART" id="SM00835">
    <property type="entry name" value="Cupin_1"/>
    <property type="match status" value="1"/>
</dbReference>
<keyword evidence="17" id="KW-1185">Reference proteome</keyword>
<evidence type="ECO:0000256" key="5">
    <source>
        <dbReference type="ARBA" id="ARBA00022523"/>
    </source>
</evidence>
<accession>A0A8T3BNM3</accession>
<dbReference type="EMBL" id="JAGYWB010000006">
    <property type="protein sequence ID" value="KAI0518608.1"/>
    <property type="molecule type" value="Genomic_DNA"/>
</dbReference>
<keyword evidence="9" id="KW-1015">Disulfide bond</keyword>
<evidence type="ECO:0000256" key="7">
    <source>
        <dbReference type="ARBA" id="ARBA00022723"/>
    </source>
</evidence>
<feature type="binding site" evidence="12">
    <location>
        <position position="90"/>
    </location>
    <ligand>
        <name>oxalate</name>
        <dbReference type="ChEBI" id="CHEBI:30623"/>
    </ligand>
</feature>
<keyword evidence="11 12" id="KW-0464">Manganese</keyword>
<name>A0A8T3BNM3_DENNO</name>
<protein>
    <recommendedName>
        <fullName evidence="14">Germin-like protein</fullName>
    </recommendedName>
</protein>
<feature type="chain" id="PRO_5035970115" description="Germin-like protein" evidence="14">
    <location>
        <begin position="19"/>
        <end position="200"/>
    </location>
</feature>
<keyword evidence="7 12" id="KW-0479">Metal-binding</keyword>
<evidence type="ECO:0000256" key="2">
    <source>
        <dbReference type="ARBA" id="ARBA00004271"/>
    </source>
</evidence>
<proteinExistence type="inferred from homology"/>
<reference evidence="16" key="1">
    <citation type="journal article" date="2022" name="Front. Genet.">
        <title>Chromosome-Scale Assembly of the Dendrobium nobile Genome Provides Insights Into the Molecular Mechanism of the Biosynthesis of the Medicinal Active Ingredient of Dendrobium.</title>
        <authorList>
            <person name="Xu Q."/>
            <person name="Niu S.-C."/>
            <person name="Li K.-L."/>
            <person name="Zheng P.-J."/>
            <person name="Zhang X.-J."/>
            <person name="Jia Y."/>
            <person name="Liu Y."/>
            <person name="Niu Y.-X."/>
            <person name="Yu L.-H."/>
            <person name="Chen D.-F."/>
            <person name="Zhang G.-Q."/>
        </authorList>
    </citation>
    <scope>NUCLEOTIDE SEQUENCE</scope>
    <source>
        <tissue evidence="16">Leaf</tissue>
    </source>
</reference>
<evidence type="ECO:0000256" key="6">
    <source>
        <dbReference type="ARBA" id="ARBA00022525"/>
    </source>
</evidence>
<feature type="binding site" evidence="13">
    <location>
        <position position="100"/>
    </location>
    <ligand>
        <name>Mn(2+)</name>
        <dbReference type="ChEBI" id="CHEBI:29035"/>
    </ligand>
</feature>
<dbReference type="Gene3D" id="2.60.120.10">
    <property type="entry name" value="Jelly Rolls"/>
    <property type="match status" value="1"/>
</dbReference>
<feature type="binding site" evidence="13">
    <location>
        <position position="139"/>
    </location>
    <ligand>
        <name>Mn(2+)</name>
        <dbReference type="ChEBI" id="CHEBI:29035"/>
    </ligand>
</feature>
<evidence type="ECO:0000313" key="17">
    <source>
        <dbReference type="Proteomes" id="UP000829196"/>
    </source>
</evidence>
<dbReference type="PANTHER" id="PTHR31238">
    <property type="entry name" value="GERMIN-LIKE PROTEIN SUBFAMILY 3 MEMBER 3"/>
    <property type="match status" value="1"/>
</dbReference>
<dbReference type="FunFam" id="2.60.120.10:FF:000098">
    <property type="entry name" value="Germin-like protein 9-3"/>
    <property type="match status" value="1"/>
</dbReference>
<feature type="binding site" evidence="13">
    <location>
        <position position="95"/>
    </location>
    <ligand>
        <name>Mn(2+)</name>
        <dbReference type="ChEBI" id="CHEBI:29035"/>
    </ligand>
</feature>
<dbReference type="SMR" id="A0A8T3BNM3"/>
<evidence type="ECO:0000256" key="8">
    <source>
        <dbReference type="ARBA" id="ARBA00022729"/>
    </source>
</evidence>
<feature type="binding site" evidence="13">
    <location>
        <position position="93"/>
    </location>
    <ligand>
        <name>Mn(2+)</name>
        <dbReference type="ChEBI" id="CHEBI:29035"/>
    </ligand>
</feature>
<feature type="binding site" evidence="12">
    <location>
        <position position="100"/>
    </location>
    <ligand>
        <name>oxalate</name>
        <dbReference type="ChEBI" id="CHEBI:30623"/>
    </ligand>
</feature>
<dbReference type="InterPro" id="IPR001929">
    <property type="entry name" value="Germin"/>
</dbReference>
<gene>
    <name evidence="16" type="ORF">KFK09_006044</name>
</gene>
<evidence type="ECO:0000256" key="14">
    <source>
        <dbReference type="RuleBase" id="RU366015"/>
    </source>
</evidence>
<dbReference type="GO" id="GO:0048046">
    <property type="term" value="C:apoplast"/>
    <property type="evidence" value="ECO:0007669"/>
    <property type="project" value="UniProtKB-SubCell"/>
</dbReference>
<evidence type="ECO:0000256" key="13">
    <source>
        <dbReference type="PIRSR" id="PIRSR601929-2"/>
    </source>
</evidence>
<evidence type="ECO:0000256" key="9">
    <source>
        <dbReference type="ARBA" id="ARBA00023157"/>
    </source>
</evidence>
<feature type="binding site" evidence="12">
    <location>
        <position position="95"/>
    </location>
    <ligand>
        <name>oxalate</name>
        <dbReference type="ChEBI" id="CHEBI:30623"/>
    </ligand>
</feature>
<sequence>MSYLLVATVFTFILSAHAGDPDITSDFVVPPGTVADANFFTFRGLRQFLYNGPKDGNGFQATKLTQAEFPALTGQSVSIAALQFAPRGFNPPHTHPRSAELLLVIQGTIRVGFVDSNNKLYTQYLDSGDVFVFPKGLVHFQANVDSAYPAVAISAFGSANAGTVSLPKTLFGSGIYDWLLAQSFKTDVGTIDKIIAANTT</sequence>
<evidence type="ECO:0000256" key="4">
    <source>
        <dbReference type="ARBA" id="ARBA00011268"/>
    </source>
</evidence>
<feature type="signal peptide" evidence="14">
    <location>
        <begin position="1"/>
        <end position="18"/>
    </location>
</feature>
<dbReference type="PRINTS" id="PR00325">
    <property type="entry name" value="GERMIN"/>
</dbReference>
<dbReference type="SUPFAM" id="SSF51182">
    <property type="entry name" value="RmlC-like cupins"/>
    <property type="match status" value="1"/>
</dbReference>
<comment type="subcellular location">
    <subcellularLocation>
        <location evidence="2 14">Secreted</location>
        <location evidence="2 14">Extracellular space</location>
        <location evidence="2 14">Apoplast</location>
    </subcellularLocation>
</comment>
<keyword evidence="6 14" id="KW-0964">Secreted</keyword>
<evidence type="ECO:0000313" key="16">
    <source>
        <dbReference type="EMBL" id="KAI0518608.1"/>
    </source>
</evidence>
<dbReference type="Pfam" id="PF00190">
    <property type="entry name" value="Cupin_1"/>
    <property type="match status" value="1"/>
</dbReference>
<dbReference type="InterPro" id="IPR011051">
    <property type="entry name" value="RmlC_Cupin_sf"/>
</dbReference>
<dbReference type="GO" id="GO:0030145">
    <property type="term" value="F:manganese ion binding"/>
    <property type="evidence" value="ECO:0007669"/>
    <property type="project" value="UniProtKB-UniRule"/>
</dbReference>
<dbReference type="InterPro" id="IPR014710">
    <property type="entry name" value="RmlC-like_jellyroll"/>
</dbReference>
<comment type="similarity">
    <text evidence="3 14">Belongs to the germin family.</text>
</comment>
<keyword evidence="8 14" id="KW-0732">Signal</keyword>
<evidence type="ECO:0000256" key="12">
    <source>
        <dbReference type="PIRSR" id="PIRSR601929-1"/>
    </source>
</evidence>
<dbReference type="AlphaFoldDB" id="A0A8T3BNM3"/>
<keyword evidence="10" id="KW-0325">Glycoprotein</keyword>
<organism evidence="16 17">
    <name type="scientific">Dendrobium nobile</name>
    <name type="common">Orchid</name>
    <dbReference type="NCBI Taxonomy" id="94219"/>
    <lineage>
        <taxon>Eukaryota</taxon>
        <taxon>Viridiplantae</taxon>
        <taxon>Streptophyta</taxon>
        <taxon>Embryophyta</taxon>
        <taxon>Tracheophyta</taxon>
        <taxon>Spermatophyta</taxon>
        <taxon>Magnoliopsida</taxon>
        <taxon>Liliopsida</taxon>
        <taxon>Asparagales</taxon>
        <taxon>Orchidaceae</taxon>
        <taxon>Epidendroideae</taxon>
        <taxon>Malaxideae</taxon>
        <taxon>Dendrobiinae</taxon>
        <taxon>Dendrobium</taxon>
    </lineage>
</organism>
<evidence type="ECO:0000259" key="15">
    <source>
        <dbReference type="SMART" id="SM00835"/>
    </source>
</evidence>
<dbReference type="InterPro" id="IPR006045">
    <property type="entry name" value="Cupin_1"/>
</dbReference>
<dbReference type="InterPro" id="IPR019780">
    <property type="entry name" value="Germin_Mn-BS"/>
</dbReference>
<comment type="function">
    <text evidence="1">May play a role in plant defense. Probably has no oxalate oxidase activity even if the active site is conserved.</text>
</comment>
<evidence type="ECO:0000256" key="11">
    <source>
        <dbReference type="ARBA" id="ARBA00023211"/>
    </source>
</evidence>
<dbReference type="Proteomes" id="UP000829196">
    <property type="component" value="Unassembled WGS sequence"/>
</dbReference>
<feature type="domain" description="Cupin type-1" evidence="15">
    <location>
        <begin position="46"/>
        <end position="192"/>
    </location>
</feature>
<dbReference type="CDD" id="cd02241">
    <property type="entry name" value="cupin_OxOx"/>
    <property type="match status" value="1"/>
</dbReference>
<comment type="subunit">
    <text evidence="4">Oligomer (believed to be a pentamer but probably hexamer).</text>
</comment>
<keyword evidence="5 14" id="KW-0052">Apoplast</keyword>
<dbReference type="OrthoDB" id="1546383at2759"/>
<evidence type="ECO:0000256" key="3">
    <source>
        <dbReference type="ARBA" id="ARBA00007456"/>
    </source>
</evidence>
<comment type="caution">
    <text evidence="16">The sequence shown here is derived from an EMBL/GenBank/DDBJ whole genome shotgun (WGS) entry which is preliminary data.</text>
</comment>